<dbReference type="Proteomes" id="UP001164187">
    <property type="component" value="Chromosome"/>
</dbReference>
<evidence type="ECO:0008006" key="3">
    <source>
        <dbReference type="Google" id="ProtNLM"/>
    </source>
</evidence>
<gene>
    <name evidence="1" type="ORF">O0R46_02190</name>
</gene>
<organism evidence="1 2">
    <name type="scientific">Peptostreptococcus equinus</name>
    <dbReference type="NCBI Taxonomy" id="3003601"/>
    <lineage>
        <taxon>Bacteria</taxon>
        <taxon>Bacillati</taxon>
        <taxon>Bacillota</taxon>
        <taxon>Clostridia</taxon>
        <taxon>Peptostreptococcales</taxon>
        <taxon>Peptostreptococcaceae</taxon>
        <taxon>Peptostreptococcus</taxon>
    </lineage>
</organism>
<name>A0ABY7JPI5_9FIRM</name>
<evidence type="ECO:0000313" key="1">
    <source>
        <dbReference type="EMBL" id="WAW15283.1"/>
    </source>
</evidence>
<keyword evidence="2" id="KW-1185">Reference proteome</keyword>
<proteinExistence type="predicted"/>
<protein>
    <recommendedName>
        <fullName evidence="3">Phage capsid family protein</fullName>
    </recommendedName>
</protein>
<dbReference type="EMBL" id="CP114052">
    <property type="protein sequence ID" value="WAW15283.1"/>
    <property type="molecule type" value="Genomic_DNA"/>
</dbReference>
<accession>A0ABY7JPI5</accession>
<evidence type="ECO:0000313" key="2">
    <source>
        <dbReference type="Proteomes" id="UP001164187"/>
    </source>
</evidence>
<dbReference type="RefSeq" id="WP_269311962.1">
    <property type="nucleotide sequence ID" value="NZ_CP114052.1"/>
</dbReference>
<reference evidence="1" key="1">
    <citation type="submission" date="2022-12" db="EMBL/GenBank/DDBJ databases">
        <title>Peptostreptococcus.</title>
        <authorList>
            <person name="Lee S.H."/>
        </authorList>
    </citation>
    <scope>NUCLEOTIDE SEQUENCE</scope>
    <source>
        <strain evidence="1">CBA3647</strain>
    </source>
</reference>
<sequence>MAVEEKLSRTFIRPQEIDFVEVFGKELKNLTRMLGIERKMPLPMGSIIRTYTSQVTLDGTVVEPGDIIPLSEVKMVEGPKQELVWDKKRKAVPVEDIQKYGFQQSIITTDNKLMRELQKELKKKLFAQLATGKTEVTGAGFQESMAKGWGALAEKFEDDDITSIAFVNPLDVSDYLAKANISTQTTFGLKYVENFLNVSVAIISASVPKGTIYMTASQNLVLAYATMGSGEIDKAFDLTTDSTGIIGIGHDVNMQRLTAETITVSAMLLFAERVDGIVKATITPGV</sequence>